<dbReference type="EMBL" id="AP021881">
    <property type="protein sequence ID" value="BBP02359.1"/>
    <property type="molecule type" value="Genomic_DNA"/>
</dbReference>
<evidence type="ECO:0000313" key="3">
    <source>
        <dbReference type="Proteomes" id="UP000463939"/>
    </source>
</evidence>
<feature type="transmembrane region" description="Helical" evidence="1">
    <location>
        <begin position="35"/>
        <end position="52"/>
    </location>
</feature>
<name>A0A809RK77_9PROT</name>
<keyword evidence="1" id="KW-1133">Transmembrane helix</keyword>
<dbReference type="Proteomes" id="UP000463939">
    <property type="component" value="Chromosome"/>
</dbReference>
<reference evidence="3" key="1">
    <citation type="submission" date="2019-11" db="EMBL/GenBank/DDBJ databases">
        <title>Isolation and characterization of a novel species in the genus Sulfuriferula.</title>
        <authorList>
            <person name="Mochizuki J."/>
            <person name="Kojima H."/>
            <person name="Fukui M."/>
        </authorList>
    </citation>
    <scope>NUCLEOTIDE SEQUENCE [LARGE SCALE GENOMIC DNA]</scope>
    <source>
        <strain evidence="3">SGTM</strain>
    </source>
</reference>
<dbReference type="RefSeq" id="WP_162086001.1">
    <property type="nucleotide sequence ID" value="NZ_AP021881.1"/>
</dbReference>
<gene>
    <name evidence="2" type="ORF">SFSGTM_30670</name>
</gene>
<evidence type="ECO:0000256" key="1">
    <source>
        <dbReference type="SAM" id="Phobius"/>
    </source>
</evidence>
<keyword evidence="3" id="KW-1185">Reference proteome</keyword>
<organism evidence="2 3">
    <name type="scientific">Sulfuriferula nivalis</name>
    <dbReference type="NCBI Taxonomy" id="2675298"/>
    <lineage>
        <taxon>Bacteria</taxon>
        <taxon>Pseudomonadati</taxon>
        <taxon>Pseudomonadota</taxon>
        <taxon>Betaproteobacteria</taxon>
        <taxon>Nitrosomonadales</taxon>
        <taxon>Sulfuricellaceae</taxon>
        <taxon>Sulfuriferula</taxon>
    </lineage>
</organism>
<sequence>MSLLWLLPIEKIPAKIGGPALIVVGALGLLSEPEWGGFVITIGMGVCAYAVIKSRITIPKVQNSSSAQIEDDEKK</sequence>
<accession>A0A809RK77</accession>
<proteinExistence type="predicted"/>
<keyword evidence="1" id="KW-0812">Transmembrane</keyword>
<dbReference type="AlphaFoldDB" id="A0A809RK77"/>
<protein>
    <submittedName>
        <fullName evidence="2">Uncharacterized protein</fullName>
    </submittedName>
</protein>
<dbReference type="KEGG" id="sniv:SFSGTM_30670"/>
<evidence type="ECO:0000313" key="2">
    <source>
        <dbReference type="EMBL" id="BBP02359.1"/>
    </source>
</evidence>
<keyword evidence="1" id="KW-0472">Membrane</keyword>